<dbReference type="InterPro" id="IPR012337">
    <property type="entry name" value="RNaseH-like_sf"/>
</dbReference>
<dbReference type="EMBL" id="MVHU01000044">
    <property type="protein sequence ID" value="ORA76754.1"/>
    <property type="molecule type" value="Genomic_DNA"/>
</dbReference>
<dbReference type="InterPro" id="IPR036397">
    <property type="entry name" value="RNaseH_sf"/>
</dbReference>
<dbReference type="GO" id="GO:0015074">
    <property type="term" value="P:DNA integration"/>
    <property type="evidence" value="ECO:0007669"/>
    <property type="project" value="InterPro"/>
</dbReference>
<organism evidence="2 3">
    <name type="scientific">Mycolicibacter kumamotonensis</name>
    <dbReference type="NCBI Taxonomy" id="354243"/>
    <lineage>
        <taxon>Bacteria</taxon>
        <taxon>Bacillati</taxon>
        <taxon>Actinomycetota</taxon>
        <taxon>Actinomycetes</taxon>
        <taxon>Mycobacteriales</taxon>
        <taxon>Mycobacteriaceae</taxon>
        <taxon>Mycolicibacter</taxon>
    </lineage>
</organism>
<dbReference type="SUPFAM" id="SSF53098">
    <property type="entry name" value="Ribonuclease H-like"/>
    <property type="match status" value="1"/>
</dbReference>
<gene>
    <name evidence="2" type="ORF">BST28_20480</name>
</gene>
<dbReference type="PROSITE" id="PS50994">
    <property type="entry name" value="INTEGRASE"/>
    <property type="match status" value="1"/>
</dbReference>
<evidence type="ECO:0000313" key="2">
    <source>
        <dbReference type="EMBL" id="ORA76754.1"/>
    </source>
</evidence>
<feature type="domain" description="Integrase catalytic" evidence="1">
    <location>
        <begin position="266"/>
        <end position="499"/>
    </location>
</feature>
<evidence type="ECO:0000313" key="3">
    <source>
        <dbReference type="Proteomes" id="UP000192713"/>
    </source>
</evidence>
<accession>A0A1X0DWE6</accession>
<comment type="caution">
    <text evidence="2">The sequence shown here is derived from an EMBL/GenBank/DDBJ whole genome shotgun (WGS) entry which is preliminary data.</text>
</comment>
<dbReference type="AlphaFoldDB" id="A0A1X0DWE6"/>
<sequence>MGEAVKSAATDVRIGTRFLYDGEIVEVVEVHCARGDVVLATKDLRSGTLRRIALSELLSDHVRLLDDDLNTELVDDTVPASVIWQAASDTERQLARNRASHVREVLTGYRSGNARTASAFEPRAPYRSNTPRSDRVAAKAGELRCGKRTVERWVADYLRSGEAGLLNGRAARIASHRARFAVFERIALDIMIEHTDSSRPSKQHIIAQARARISATYGPGVVRLPGKSTAYMILDNLERRHPIFHHSSKRNRDIASRPALAYGGLHPQRPGEYVLMDTTRLDVFAMDPQTLRWTSVELTVAMDWYSRCIIGLRLTPGSAKAFDAATVLYQCLRPAPAGRDWPADAVWPPHGIPKSVLIDADALDADSVFAASPAIVPETVVVDHGKIYVGEALTSACRQAGISIQPARIRTGRDKGPVERFFRTVREGFLQELPGYKGPDVYSRGLAPESEAYFFLDELEALLREWVACVYHRRPHDGVGEPGLWSLGMSPAQMFEHGIARAGYLQVPRDPDLAYRFLPVVWRTVQHYGVEINGRIYRGGVLVGYVGEKSPYTEQGGKWPFQVNPDDIRRIFFFDLQHTRTWHPLVWTHATLLTAPMNEDGLQFARRLAKARHPAFDDQLALAELLERRNLTQGRSPAERRAALRVCREQSSLEIDLAAAVNVSALPTAQRILAGVDPAQAAADEAASIDDDLDEVPLAIDAGVYDDTLEDL</sequence>
<dbReference type="Proteomes" id="UP000192713">
    <property type="component" value="Unassembled WGS sequence"/>
</dbReference>
<evidence type="ECO:0000259" key="1">
    <source>
        <dbReference type="PROSITE" id="PS50994"/>
    </source>
</evidence>
<name>A0A1X0DWE6_9MYCO</name>
<protein>
    <submittedName>
        <fullName evidence="2">Transposase</fullName>
    </submittedName>
</protein>
<proteinExistence type="predicted"/>
<dbReference type="InterPro" id="IPR001584">
    <property type="entry name" value="Integrase_cat-core"/>
</dbReference>
<dbReference type="GO" id="GO:0003676">
    <property type="term" value="F:nucleic acid binding"/>
    <property type="evidence" value="ECO:0007669"/>
    <property type="project" value="InterPro"/>
</dbReference>
<reference evidence="2 3" key="1">
    <citation type="submission" date="2017-02" db="EMBL/GenBank/DDBJ databases">
        <title>The new phylogeny of genus Mycobacterium.</title>
        <authorList>
            <person name="Tortoli E."/>
            <person name="Trovato A."/>
            <person name="Cirillo D.M."/>
        </authorList>
    </citation>
    <scope>NUCLEOTIDE SEQUENCE [LARGE SCALE GENOMIC DNA]</scope>
    <source>
        <strain evidence="2 3">DSM 45093</strain>
    </source>
</reference>
<dbReference type="Gene3D" id="3.30.420.10">
    <property type="entry name" value="Ribonuclease H-like superfamily/Ribonuclease H"/>
    <property type="match status" value="1"/>
</dbReference>
<dbReference type="Pfam" id="PF09299">
    <property type="entry name" value="Mu-transpos_C"/>
    <property type="match status" value="1"/>
</dbReference>
<dbReference type="InterPro" id="IPR015378">
    <property type="entry name" value="Transposase-like_Mu_C"/>
</dbReference>